<gene>
    <name evidence="2" type="ORF">HAX54_015005</name>
</gene>
<dbReference type="InterPro" id="IPR006139">
    <property type="entry name" value="D-isomer_2_OHA_DH_cat_dom"/>
</dbReference>
<comment type="caution">
    <text evidence="2">The sequence shown here is derived from an EMBL/GenBank/DDBJ whole genome shotgun (WGS) entry which is preliminary data.</text>
</comment>
<accession>A0ABS8RZ72</accession>
<protein>
    <recommendedName>
        <fullName evidence="1">D-isomer specific 2-hydroxyacid dehydrogenase catalytic domain-containing protein</fullName>
    </recommendedName>
</protein>
<dbReference type="SUPFAM" id="SSF52283">
    <property type="entry name" value="Formate/glycerate dehydrogenase catalytic domain-like"/>
    <property type="match status" value="1"/>
</dbReference>
<name>A0ABS8RZ72_DATST</name>
<evidence type="ECO:0000313" key="3">
    <source>
        <dbReference type="Proteomes" id="UP000823775"/>
    </source>
</evidence>
<sequence length="152" mass="17596">MGKIKGQETRLFRSMEVDDVPLESVPAVICDYEICVVKNFRMNSDVLSRAKSMKLIMQFGVGLEGVDINATPQSMALRLPEFQVVQLEMLLHVLKWPYISSWASSRPSRAQFDSKLIIKGFTSSELFEDNTENRLYFFFLFVDRLRIYITIL</sequence>
<feature type="domain" description="D-isomer specific 2-hydroxyacid dehydrogenase catalytic" evidence="1">
    <location>
        <begin position="25"/>
        <end position="71"/>
    </location>
</feature>
<dbReference type="EMBL" id="JACEIK010000195">
    <property type="protein sequence ID" value="MCD7452089.1"/>
    <property type="molecule type" value="Genomic_DNA"/>
</dbReference>
<organism evidence="2 3">
    <name type="scientific">Datura stramonium</name>
    <name type="common">Jimsonweed</name>
    <name type="synonym">Common thornapple</name>
    <dbReference type="NCBI Taxonomy" id="4076"/>
    <lineage>
        <taxon>Eukaryota</taxon>
        <taxon>Viridiplantae</taxon>
        <taxon>Streptophyta</taxon>
        <taxon>Embryophyta</taxon>
        <taxon>Tracheophyta</taxon>
        <taxon>Spermatophyta</taxon>
        <taxon>Magnoliopsida</taxon>
        <taxon>eudicotyledons</taxon>
        <taxon>Gunneridae</taxon>
        <taxon>Pentapetalae</taxon>
        <taxon>asterids</taxon>
        <taxon>lamiids</taxon>
        <taxon>Solanales</taxon>
        <taxon>Solanaceae</taxon>
        <taxon>Solanoideae</taxon>
        <taxon>Datureae</taxon>
        <taxon>Datura</taxon>
    </lineage>
</organism>
<evidence type="ECO:0000313" key="2">
    <source>
        <dbReference type="EMBL" id="MCD7452089.1"/>
    </source>
</evidence>
<dbReference type="Proteomes" id="UP000823775">
    <property type="component" value="Unassembled WGS sequence"/>
</dbReference>
<dbReference type="Gene3D" id="3.40.50.720">
    <property type="entry name" value="NAD(P)-binding Rossmann-like Domain"/>
    <property type="match status" value="1"/>
</dbReference>
<evidence type="ECO:0000259" key="1">
    <source>
        <dbReference type="Pfam" id="PF00389"/>
    </source>
</evidence>
<reference evidence="2 3" key="1">
    <citation type="journal article" date="2021" name="BMC Genomics">
        <title>Datura genome reveals duplications of psychoactive alkaloid biosynthetic genes and high mutation rate following tissue culture.</title>
        <authorList>
            <person name="Rajewski A."/>
            <person name="Carter-House D."/>
            <person name="Stajich J."/>
            <person name="Litt A."/>
        </authorList>
    </citation>
    <scope>NUCLEOTIDE SEQUENCE [LARGE SCALE GENOMIC DNA]</scope>
    <source>
        <strain evidence="2">AR-01</strain>
    </source>
</reference>
<keyword evidence="3" id="KW-1185">Reference proteome</keyword>
<proteinExistence type="predicted"/>
<dbReference type="Pfam" id="PF00389">
    <property type="entry name" value="2-Hacid_dh"/>
    <property type="match status" value="1"/>
</dbReference>